<dbReference type="AlphaFoldDB" id="A0A1Q8QG85"/>
<proteinExistence type="predicted"/>
<evidence type="ECO:0000313" key="3">
    <source>
        <dbReference type="Proteomes" id="UP000186102"/>
    </source>
</evidence>
<dbReference type="Proteomes" id="UP000186102">
    <property type="component" value="Unassembled WGS sequence"/>
</dbReference>
<dbReference type="InterPro" id="IPR014729">
    <property type="entry name" value="Rossmann-like_a/b/a_fold"/>
</dbReference>
<dbReference type="SUPFAM" id="SSF52402">
    <property type="entry name" value="Adenine nucleotide alpha hydrolases-like"/>
    <property type="match status" value="1"/>
</dbReference>
<feature type="domain" description="Phosphoadenosine phosphosulphate reductase" evidence="1">
    <location>
        <begin position="161"/>
        <end position="271"/>
    </location>
</feature>
<sequence length="321" mass="37102">MGRWQLVQRQSLPLEAKIILTEQRIREWVDYYGIYGTYVSYSGGKDSTVLLDICRRLYPSMTAAFCDTGLEYPEVREHVKQMSNVEWLKPKVPFKEVLQKYGYPIISKEYADYIHRLQRSPENEAIRNKVINGICVSGRPTSFKLPQKWHYLIDSGIKINADCCGVMKKSPLKSFEKKNGVFPILGIMAAESKRREQNYLKDGCNAFKLMRPQSRPISIWTEQDVLQYIVIEKLTIAKCYGEVVPARRQLSLFEPPLLETTLCKRTGCIFCGFGCHLEKEPNRFQRLKVTHPKLWEYCMKPVETGGLGMRPVLLAYGVKIE</sequence>
<gene>
    <name evidence="2" type="ORF">DSOL_5046</name>
</gene>
<reference evidence="2 3" key="1">
    <citation type="submission" date="2016-09" db="EMBL/GenBank/DDBJ databases">
        <title>Complete genome of Desulfosporosinus sp. OL.</title>
        <authorList>
            <person name="Mardanov A."/>
            <person name="Beletsky A."/>
            <person name="Panova A."/>
            <person name="Karnachuk O."/>
            <person name="Ravin N."/>
        </authorList>
    </citation>
    <scope>NUCLEOTIDE SEQUENCE [LARGE SCALE GENOMIC DNA]</scope>
    <source>
        <strain evidence="2 3">OL</strain>
    </source>
</reference>
<dbReference type="Gene3D" id="3.40.50.620">
    <property type="entry name" value="HUPs"/>
    <property type="match status" value="1"/>
</dbReference>
<dbReference type="PANTHER" id="PTHR43196:SF2">
    <property type="entry name" value="PHOSPHOADENOSINE PHOSPHOSULFATE REDUCTASE"/>
    <property type="match status" value="1"/>
</dbReference>
<dbReference type="EMBL" id="MLBF01000081">
    <property type="protein sequence ID" value="OLN26292.1"/>
    <property type="molecule type" value="Genomic_DNA"/>
</dbReference>
<dbReference type="InterPro" id="IPR050128">
    <property type="entry name" value="Sulfate_adenylyltrnsfr_sub2"/>
</dbReference>
<comment type="caution">
    <text evidence="2">The sequence shown here is derived from an EMBL/GenBank/DDBJ whole genome shotgun (WGS) entry which is preliminary data.</text>
</comment>
<protein>
    <recommendedName>
        <fullName evidence="1">Phosphoadenosine phosphosulphate reductase domain-containing protein</fullName>
    </recommendedName>
</protein>
<dbReference type="Pfam" id="PF01507">
    <property type="entry name" value="PAPS_reduct"/>
    <property type="match status" value="2"/>
</dbReference>
<accession>A0A1Q8QG85</accession>
<dbReference type="RefSeq" id="WP_083643005.1">
    <property type="nucleotide sequence ID" value="NZ_MLBF01000081.1"/>
</dbReference>
<name>A0A1Q8QG85_9FIRM</name>
<organism evidence="2 3">
    <name type="scientific">Desulfosporosinus metallidurans</name>
    <dbReference type="NCBI Taxonomy" id="1888891"/>
    <lineage>
        <taxon>Bacteria</taxon>
        <taxon>Bacillati</taxon>
        <taxon>Bacillota</taxon>
        <taxon>Clostridia</taxon>
        <taxon>Eubacteriales</taxon>
        <taxon>Desulfitobacteriaceae</taxon>
        <taxon>Desulfosporosinus</taxon>
    </lineage>
</organism>
<dbReference type="STRING" id="1888891.DSOL_5046"/>
<evidence type="ECO:0000259" key="1">
    <source>
        <dbReference type="Pfam" id="PF01507"/>
    </source>
</evidence>
<evidence type="ECO:0000313" key="2">
    <source>
        <dbReference type="EMBL" id="OLN26292.1"/>
    </source>
</evidence>
<dbReference type="GO" id="GO:0003824">
    <property type="term" value="F:catalytic activity"/>
    <property type="evidence" value="ECO:0007669"/>
    <property type="project" value="InterPro"/>
</dbReference>
<dbReference type="InterPro" id="IPR002500">
    <property type="entry name" value="PAPS_reduct_dom"/>
</dbReference>
<dbReference type="PANTHER" id="PTHR43196">
    <property type="entry name" value="SULFATE ADENYLYLTRANSFERASE SUBUNIT 2"/>
    <property type="match status" value="1"/>
</dbReference>
<feature type="domain" description="Phosphoadenosine phosphosulphate reductase" evidence="1">
    <location>
        <begin position="38"/>
        <end position="89"/>
    </location>
</feature>
<dbReference type="OrthoDB" id="9774475at2"/>
<keyword evidence="3" id="KW-1185">Reference proteome</keyword>